<proteinExistence type="predicted"/>
<name>A0A1B7MWD3_9AGAM</name>
<keyword evidence="2" id="KW-1185">Reference proteome</keyword>
<evidence type="ECO:0000313" key="2">
    <source>
        <dbReference type="Proteomes" id="UP000092154"/>
    </source>
</evidence>
<accession>A0A1B7MWD3</accession>
<protein>
    <submittedName>
        <fullName evidence="1">Uncharacterized protein</fullName>
    </submittedName>
</protein>
<organism evidence="1 2">
    <name type="scientific">Rhizopogon vinicolor AM-OR11-026</name>
    <dbReference type="NCBI Taxonomy" id="1314800"/>
    <lineage>
        <taxon>Eukaryota</taxon>
        <taxon>Fungi</taxon>
        <taxon>Dikarya</taxon>
        <taxon>Basidiomycota</taxon>
        <taxon>Agaricomycotina</taxon>
        <taxon>Agaricomycetes</taxon>
        <taxon>Agaricomycetidae</taxon>
        <taxon>Boletales</taxon>
        <taxon>Suillineae</taxon>
        <taxon>Rhizopogonaceae</taxon>
        <taxon>Rhizopogon</taxon>
    </lineage>
</organism>
<dbReference type="Proteomes" id="UP000092154">
    <property type="component" value="Unassembled WGS sequence"/>
</dbReference>
<dbReference type="OrthoDB" id="270763at2759"/>
<dbReference type="AlphaFoldDB" id="A0A1B7MWD3"/>
<evidence type="ECO:0000313" key="1">
    <source>
        <dbReference type="EMBL" id="OAX36933.1"/>
    </source>
</evidence>
<sequence length="177" mass="20108">MGPVISGLPLKCSSLMPLMTRTLEIWCSNMTVVQKSTCITSCCLPLHSRSMRYSRLGAPRIFALHVPRLRSRRLTRYNIYCATLLRMCTALEEFVLHRVSGGGVLSLAHDISPTIKHSSFRNEHKRRDSLQPIIDAADALPKLRLLACDKNPEQFVGEFEILNARCRTKVLKLFNRI</sequence>
<dbReference type="EMBL" id="KV448383">
    <property type="protein sequence ID" value="OAX36933.1"/>
    <property type="molecule type" value="Genomic_DNA"/>
</dbReference>
<dbReference type="InParanoid" id="A0A1B7MWD3"/>
<reference evidence="1 2" key="1">
    <citation type="submission" date="2016-06" db="EMBL/GenBank/DDBJ databases">
        <title>Comparative genomics of the ectomycorrhizal sister species Rhizopogon vinicolor and Rhizopogon vesiculosus (Basidiomycota: Boletales) reveals a divergence of the mating type B locus.</title>
        <authorList>
            <consortium name="DOE Joint Genome Institute"/>
            <person name="Mujic A.B."/>
            <person name="Kuo A."/>
            <person name="Tritt A."/>
            <person name="Lipzen A."/>
            <person name="Chen C."/>
            <person name="Johnson J."/>
            <person name="Sharma A."/>
            <person name="Barry K."/>
            <person name="Grigoriev I.V."/>
            <person name="Spatafora J.W."/>
        </authorList>
    </citation>
    <scope>NUCLEOTIDE SEQUENCE [LARGE SCALE GENOMIC DNA]</scope>
    <source>
        <strain evidence="1 2">AM-OR11-026</strain>
    </source>
</reference>
<gene>
    <name evidence="1" type="ORF">K503DRAFT_266773</name>
</gene>